<comment type="caution">
    <text evidence="1">The sequence shown here is derived from an EMBL/GenBank/DDBJ whole genome shotgun (WGS) entry which is preliminary data.</text>
</comment>
<name>V4RR05_9HYPH</name>
<organism evidence="1 2">
    <name type="scientific">Lutibaculum baratangense AMV1</name>
    <dbReference type="NCBI Taxonomy" id="631454"/>
    <lineage>
        <taxon>Bacteria</taxon>
        <taxon>Pseudomonadati</taxon>
        <taxon>Pseudomonadota</taxon>
        <taxon>Alphaproteobacteria</taxon>
        <taxon>Hyphomicrobiales</taxon>
        <taxon>Tepidamorphaceae</taxon>
        <taxon>Lutibaculum</taxon>
    </lineage>
</organism>
<protein>
    <submittedName>
        <fullName evidence="1">Uncharacterized protein</fullName>
    </submittedName>
</protein>
<evidence type="ECO:0000313" key="1">
    <source>
        <dbReference type="EMBL" id="ESR25580.1"/>
    </source>
</evidence>
<reference evidence="1 2" key="1">
    <citation type="journal article" date="2014" name="Genome Announc.">
        <title>Draft Genome Sequence of Lutibaculum baratangense Strain AMV1T, Isolated from a Mud Volcano in Andamans, India.</title>
        <authorList>
            <person name="Singh A."/>
            <person name="Sreenivas A."/>
            <person name="Sathyanarayana Reddy G."/>
            <person name="Pinnaka A.K."/>
            <person name="Shivaji S."/>
        </authorList>
    </citation>
    <scope>NUCLEOTIDE SEQUENCE [LARGE SCALE GENOMIC DNA]</scope>
    <source>
        <strain evidence="1 2">AMV1</strain>
    </source>
</reference>
<dbReference type="Proteomes" id="UP000017819">
    <property type="component" value="Unassembled WGS sequence"/>
</dbReference>
<proteinExistence type="predicted"/>
<dbReference type="AlphaFoldDB" id="V4RR05"/>
<evidence type="ECO:0000313" key="2">
    <source>
        <dbReference type="Proteomes" id="UP000017819"/>
    </source>
</evidence>
<accession>V4RR05</accession>
<gene>
    <name evidence="1" type="ORF">N177_1692</name>
</gene>
<keyword evidence="2" id="KW-1185">Reference proteome</keyword>
<dbReference type="EMBL" id="AWXZ01000019">
    <property type="protein sequence ID" value="ESR25580.1"/>
    <property type="molecule type" value="Genomic_DNA"/>
</dbReference>
<sequence length="65" mass="7237">MLMNRITKFRWIVGAHPDIVRASEDGRGPKRTESEMRRGATTAFDAAHLPAAALAMLPRPRLPRA</sequence>
<dbReference type="STRING" id="631454.N177_1692"/>